<evidence type="ECO:0000256" key="4">
    <source>
        <dbReference type="ARBA" id="ARBA00022525"/>
    </source>
</evidence>
<dbReference type="RefSeq" id="WP_031574129.1">
    <property type="nucleotide sequence ID" value="NZ_FNDZ01000001.1"/>
</dbReference>
<keyword evidence="8" id="KW-0812">Transmembrane</keyword>
<dbReference type="Pfam" id="PF05737">
    <property type="entry name" value="Collagen_bind"/>
    <property type="match status" value="5"/>
</dbReference>
<dbReference type="InterPro" id="IPR041171">
    <property type="entry name" value="SDR_Ig"/>
</dbReference>
<reference evidence="11 12" key="1">
    <citation type="submission" date="2016-10" db="EMBL/GenBank/DDBJ databases">
        <authorList>
            <person name="de Groot N.N."/>
        </authorList>
    </citation>
    <scope>NUCLEOTIDE SEQUENCE [LARGE SCALE GENOMIC DNA]</scope>
    <source>
        <strain evidence="11 12">CGMCC 1.5058</strain>
    </source>
</reference>
<evidence type="ECO:0000313" key="12">
    <source>
        <dbReference type="Proteomes" id="UP000183255"/>
    </source>
</evidence>
<comment type="similarity">
    <text evidence="2">Belongs to the serine-aspartate repeat-containing protein (SDr) family.</text>
</comment>
<feature type="signal peptide" evidence="9">
    <location>
        <begin position="1"/>
        <end position="24"/>
    </location>
</feature>
<keyword evidence="8" id="KW-1133">Transmembrane helix</keyword>
<keyword evidence="3" id="KW-0134">Cell wall</keyword>
<dbReference type="Gene3D" id="2.60.40.1280">
    <property type="match status" value="1"/>
</dbReference>
<comment type="subcellular location">
    <subcellularLocation>
        <location evidence="1">Secreted</location>
        <location evidence="1">Cell wall</location>
        <topology evidence="1">Peptidoglycan-anchor</topology>
    </subcellularLocation>
</comment>
<accession>A0A1G8HVC6</accession>
<proteinExistence type="inferred from homology"/>
<dbReference type="Gene3D" id="2.60.40.740">
    <property type="match status" value="5"/>
</dbReference>
<dbReference type="InterPro" id="IPR013783">
    <property type="entry name" value="Ig-like_fold"/>
</dbReference>
<evidence type="ECO:0000256" key="7">
    <source>
        <dbReference type="SAM" id="MobiDB-lite"/>
    </source>
</evidence>
<gene>
    <name evidence="11" type="ORF">SAMN05421804_101695</name>
</gene>
<feature type="region of interest" description="Disordered" evidence="7">
    <location>
        <begin position="588"/>
        <end position="609"/>
    </location>
</feature>
<evidence type="ECO:0000313" key="11">
    <source>
        <dbReference type="EMBL" id="SDI10609.1"/>
    </source>
</evidence>
<dbReference type="NCBIfam" id="TIGR01167">
    <property type="entry name" value="LPXTG_anchor"/>
    <property type="match status" value="1"/>
</dbReference>
<name>A0A1G8HVC6_9CLOT</name>
<feature type="transmembrane region" description="Helical" evidence="8">
    <location>
        <begin position="2394"/>
        <end position="2412"/>
    </location>
</feature>
<evidence type="ECO:0000256" key="2">
    <source>
        <dbReference type="ARBA" id="ARBA00007257"/>
    </source>
</evidence>
<dbReference type="Proteomes" id="UP000183255">
    <property type="component" value="Unassembled WGS sequence"/>
</dbReference>
<dbReference type="InterPro" id="IPR041033">
    <property type="entry name" value="SpaA_PFL_dom_1"/>
</dbReference>
<feature type="chain" id="PRO_5010259760" evidence="9">
    <location>
        <begin position="25"/>
        <end position="2420"/>
    </location>
</feature>
<dbReference type="PANTHER" id="PTHR36108">
    <property type="entry name" value="COLOSSIN-B-RELATED"/>
    <property type="match status" value="1"/>
</dbReference>
<evidence type="ECO:0000256" key="5">
    <source>
        <dbReference type="ARBA" id="ARBA00022729"/>
    </source>
</evidence>
<feature type="compositionally biased region" description="Polar residues" evidence="7">
    <location>
        <begin position="588"/>
        <end position="602"/>
    </location>
</feature>
<protein>
    <submittedName>
        <fullName evidence="11">LPXTG-motif cell wall anchor domain-containing protein</fullName>
    </submittedName>
</protein>
<dbReference type="GO" id="GO:0007155">
    <property type="term" value="P:cell adhesion"/>
    <property type="evidence" value="ECO:0007669"/>
    <property type="project" value="InterPro"/>
</dbReference>
<evidence type="ECO:0000256" key="3">
    <source>
        <dbReference type="ARBA" id="ARBA00022512"/>
    </source>
</evidence>
<dbReference type="Pfam" id="PF17802">
    <property type="entry name" value="SpaA"/>
    <property type="match status" value="14"/>
</dbReference>
<dbReference type="Pfam" id="PF17961">
    <property type="entry name" value="Big_8"/>
    <property type="match status" value="1"/>
</dbReference>
<evidence type="ECO:0000256" key="9">
    <source>
        <dbReference type="SAM" id="SignalP"/>
    </source>
</evidence>
<keyword evidence="6" id="KW-0572">Peptidoglycan-anchor</keyword>
<dbReference type="EMBL" id="FNDZ01000001">
    <property type="protein sequence ID" value="SDI10609.1"/>
    <property type="molecule type" value="Genomic_DNA"/>
</dbReference>
<dbReference type="Pfam" id="PF00746">
    <property type="entry name" value="Gram_pos_anchor"/>
    <property type="match status" value="1"/>
</dbReference>
<keyword evidence="5 9" id="KW-0732">Signal</keyword>
<dbReference type="SUPFAM" id="SSF49478">
    <property type="entry name" value="Cna protein B-type domain"/>
    <property type="match status" value="10"/>
</dbReference>
<keyword evidence="4" id="KW-0964">Secreted</keyword>
<evidence type="ECO:0000256" key="6">
    <source>
        <dbReference type="ARBA" id="ARBA00023088"/>
    </source>
</evidence>
<dbReference type="GO" id="GO:0005518">
    <property type="term" value="F:collagen binding"/>
    <property type="evidence" value="ECO:0007669"/>
    <property type="project" value="InterPro"/>
</dbReference>
<evidence type="ECO:0000256" key="1">
    <source>
        <dbReference type="ARBA" id="ARBA00004168"/>
    </source>
</evidence>
<sequence>MRMTLRRGSALLLAMILLLQSVFAIPVEVHGDAVGEEFLMKAAHVTDSEKNLTKSMKAGGEYLLALDMTMTLQEGEEKRDLILALPDFFAPENLTDLEEALQIAFENGKLSLSLSGDESFDGTLYIPFKMTGEDKEGSTVLHETDEGYILSFVPAPIEEEKDTEEALFLPEESVSMSTVEEDFRFLNIQFTDLAGNIFSADNPYSIDGKETGKIHFDFELKNGHVVKAGDTMSFPLPKELKPVTATNGELGNIGTWNVSIDGVVNFIFDKNVDGDDVRGTFWFKVFLDEKEMDEAVEQVIEFEEIYPDFTLKFPVTPKGGTAIDKKGTINTEGWNATEAYWSVDINTALLKMVDPVVTDVIPNNMLFEEGSLVVRSLEVNAKGERTTGKILDPDLYTLEMVSGNPEIKLHGLVEEDLQKAYRLEYTTTIKEPAEGFSGVQVFKNKANLTSDGKMNAAEATVSSGYGDALKKKAPVYDSVKQQLSWEIEYNYNEKTIPMDVAYLTDTWTPAGVMNLVNDSLHVYPVDIDDKGNASPSEIPLSTELYELTYTPGAGFRLEFPQGVEGQAYVIRYKTQLVNTSGDPIITGSGTVNNKVETGQEKTSSGSGGYGQQGLIKRMVGTDVGKKEITYEVVINRNGYVMENLVLTDQFTGDGLSLLKDTVLIKDSSNVALVEGTDYLLSYTAPSGTTPGSFKIEFRKTIDKQLTLTYTTHFERNSDGTATYKNTAGITWKYDGKDYNIGGITVDTTPKGHTAKNGVKNGSYNAVEKKITWSIHTNYARLPIGNPYIISDVLDASQEYVADSLKVFTYEVDKDGSIINETTMAPELYQVVYPSEENGNKITVSLVGQYEKRISVGIRFKTQFKNELISEPSVRNNATFQSGETSFGLNATVNIPYGGKLADKKGVQAGDFNERADWTVYLNPNRSKLSQFVLTDSPDLNSVLLKETFEVVLGVVDINGKITKSTKVLEKDKDYTLSFYSDPVTGKERFELSFLNEITEAYVLSYSSYIDPLAPQGEAIENTYTVTGKNVQEDVSGGSTSEIVKGNSGGGSGSSVRGGLTLTKKSEKEVLLSGARFGLFTSDEKQLLREAVTDEEGALTFGGLRRGKYVLKELEAPTGYVISDELANGIEIILDHTTDGEMKILSYINEKTKATIRKITSAGELISSEAVFNLYKADGTLYAQNLKTVGGVIILEDLPEGRYYVVETQAPEGYIKNTAKHYFDICIEENGTQVKPVVNVRNYKASVELKKTDKNGQALTGAVFSLLDSEGKILREDLRVDSEGRLRVSDLSPGKYKLMETEAPSGYLLNVKGMEFEISESVEGEPKPFSLDNYINYKGAAELYKTDAAKKPLQGAVFKVVDENGVTVQENLVSREDGRVHALNLSPGTYSFVETKAPAGFVLDRTPKSFVIPVSNSGEPSMVVAGDRINYKGSVYMKKVSENGNPLSGAVFALYEKLQDVRVKVGEYTSTSMGLVTAGNLAPGAYEFIEVKAPEGYIINEEPVAFEISDESEGQPLQVNAGEAVNYKGSVLLTKLGEEETRLEGAEFSLYQEGVEKALMEGLVTDEDGELIVVDLSPGEYYFLETKAPAGYMINLEPLFFSIQETDTGAPERVLKSMENYKGSVLLQKENSEGEPLLGAVFALYNESGDVVLEDITSDDEGVVRIESLEPGKYLLKETKAPEGYLLNTEPVAFLIAESAEGVPEVLRLGSFINYFGSAELLKTNENEEPLAGAVFELRDEEGEEVLLEGLTTDEEGKVLIEDLTPGTYRLYEVEAPKGYLRNLEPAVFTILEEANGKPEPVKVGPFVNHKGTAVLKKVDEEGNGLMGAEFALYDEEGLLLQEELVSDEEGEVLIEDLSPGTYVLKEVQSPEGYLLNLTEITFTIEDTYEGTVDVLLLDEYTNYLGSAYLIKTDHEGNALSGATFDVVTEDGERVIEDLRSDENGKVLASGLAPGKYYFEETKVPKGYVRNTEKIFFDIASSEEGSPDEVHAGTLVNYKGSAVLKKTTVDGTGLKDAEFALYSEEGLLLENLTTDGDGSLLLENLSPGSYWLEETKAPEGYIRNTDKIIFEILMEAEGEPLVLTLDEFINWQGSVLLRKSDDTGNPLEGAVFALRKDNETIKELTTDALGQILVEGLTPGGYEFMEISAPAGFILDPTIHEFRIPADAAGEPEQILMGTIKNHQGKIVLEKTDEKGAPLAGAVFELRDQDGNLIRKELVSDEEGKVKADGLFPGSYLLREIQAPAGYIRNEQTLQFTVTEEHLGTPEVLNLGNFVNYRGSLLLKKVDEEGQPLQGAQFELKHLDGEMESSFHVSDESGYIKIEDLSPGRYSIEEIKAPEGYTRNEEVFTFTILESSLVTPETVRITVVNTLEFDDTDSKSPGNELPATGESENEILLPLLGTMLVLAGVFHLIRRKKEKIS</sequence>
<dbReference type="PROSITE" id="PS50847">
    <property type="entry name" value="GRAM_POS_ANCHORING"/>
    <property type="match status" value="1"/>
</dbReference>
<dbReference type="InterPro" id="IPR008456">
    <property type="entry name" value="Collagen-bd_dom"/>
</dbReference>
<dbReference type="InterPro" id="IPR019931">
    <property type="entry name" value="LPXTG_anchor"/>
</dbReference>
<evidence type="ECO:0000256" key="8">
    <source>
        <dbReference type="SAM" id="Phobius"/>
    </source>
</evidence>
<feature type="region of interest" description="Disordered" evidence="7">
    <location>
        <begin position="1030"/>
        <end position="1057"/>
    </location>
</feature>
<dbReference type="Gene3D" id="2.60.40.10">
    <property type="entry name" value="Immunoglobulins"/>
    <property type="match status" value="14"/>
</dbReference>
<dbReference type="PANTHER" id="PTHR36108:SF13">
    <property type="entry name" value="COLOSSIN-B-RELATED"/>
    <property type="match status" value="1"/>
</dbReference>
<feature type="domain" description="Gram-positive cocci surface proteins LPxTG" evidence="10">
    <location>
        <begin position="2384"/>
        <end position="2420"/>
    </location>
</feature>
<evidence type="ECO:0000259" key="10">
    <source>
        <dbReference type="PROSITE" id="PS50847"/>
    </source>
</evidence>
<organism evidence="11 12">
    <name type="scientific">Proteiniclasticum ruminis</name>
    <dbReference type="NCBI Taxonomy" id="398199"/>
    <lineage>
        <taxon>Bacteria</taxon>
        <taxon>Bacillati</taxon>
        <taxon>Bacillota</taxon>
        <taxon>Clostridia</taxon>
        <taxon>Eubacteriales</taxon>
        <taxon>Clostridiaceae</taxon>
        <taxon>Proteiniclasticum</taxon>
    </lineage>
</organism>
<dbReference type="InterPro" id="IPR008966">
    <property type="entry name" value="Adhesion_dom_sf"/>
</dbReference>
<dbReference type="InterPro" id="IPR011252">
    <property type="entry name" value="Fibrogen-bd_dom1"/>
</dbReference>
<keyword evidence="8" id="KW-0472">Membrane</keyword>
<dbReference type="SUPFAM" id="SSF49401">
    <property type="entry name" value="Bacterial adhesins"/>
    <property type="match status" value="6"/>
</dbReference>